<evidence type="ECO:0000259" key="5">
    <source>
        <dbReference type="Pfam" id="PF00890"/>
    </source>
</evidence>
<reference evidence="7" key="1">
    <citation type="submission" date="2016-10" db="EMBL/GenBank/DDBJ databases">
        <authorList>
            <person name="Varghese N."/>
            <person name="Submissions S."/>
        </authorList>
    </citation>
    <scope>NUCLEOTIDE SEQUENCE [LARGE SCALE GENOMIC DNA]</scope>
    <source>
        <strain evidence="7">DSM 21857</strain>
    </source>
</reference>
<sequence>MEPAAAVSDNYDLIVLGSGAAGLAAAATAASHGFRVLVAEKDRHFGGASAISGGTIWIPGTAQAIEAQLDSSLETARKFLMKLAGDGAHTHLIDAFLARGAEALAYLEQNTELEFRVRPVSPDYHMEIDGASEGGRALEIVEYDGSWLGARFAELRKPPEGMLLFGGMMVNRVDIQHFLNMRRSFTSLAHCTRLILGYLKDRISHSRGTRLVVGNALMARLARSVMDLGVDLRTNVSTHRLIVDDGVVRGIVIASENGEREIRARAGVVLATGGFGASGDAGKWRPATSNDHRSMSPQANVGEGLRFAAQAGAAMGEGLVSNFYWAPISVMVKPDGTEEKFPHLVTDRAKPGLIAVNKEGRRFVNEADSYHRFVMAMQSDPQRNSPCYLICDAKALAAYGMGLARPAPGSNTALVRNGYLIKADTIEELARHIGVPAAALADTVTRYNSAAETGVDGEFGKGSSSYNRSMGDAGHRPNPCLAPVAQAPFYAVKLMTGDLGSARGICTDSAARAIDLEGRPIPGLYAAGNDMNSIMNGTYPGPGITLGPALTFGYIAAKDAVARLQDQVQEG</sequence>
<evidence type="ECO:0000313" key="6">
    <source>
        <dbReference type="EMBL" id="SFI44813.1"/>
    </source>
</evidence>
<evidence type="ECO:0000256" key="4">
    <source>
        <dbReference type="ARBA" id="ARBA00023002"/>
    </source>
</evidence>
<dbReference type="Proteomes" id="UP000242763">
    <property type="component" value="Unassembled WGS sequence"/>
</dbReference>
<evidence type="ECO:0000256" key="2">
    <source>
        <dbReference type="ARBA" id="ARBA00022630"/>
    </source>
</evidence>
<keyword evidence="7" id="KW-1185">Reference proteome</keyword>
<proteinExistence type="predicted"/>
<dbReference type="InterPro" id="IPR036188">
    <property type="entry name" value="FAD/NAD-bd_sf"/>
</dbReference>
<dbReference type="SUPFAM" id="SSF56425">
    <property type="entry name" value="Succinate dehydrogenase/fumarate reductase flavoprotein, catalytic domain"/>
    <property type="match status" value="1"/>
</dbReference>
<dbReference type="PANTHER" id="PTHR43400:SF10">
    <property type="entry name" value="3-OXOSTEROID 1-DEHYDROGENASE"/>
    <property type="match status" value="1"/>
</dbReference>
<protein>
    <submittedName>
        <fullName evidence="6">FAD binding domain-containing protein</fullName>
    </submittedName>
</protein>
<dbReference type="STRING" id="1121003.SAMN03080618_00473"/>
<dbReference type="InterPro" id="IPR027477">
    <property type="entry name" value="Succ_DH/fumarate_Rdtase_cat_sf"/>
</dbReference>
<dbReference type="SUPFAM" id="SSF51905">
    <property type="entry name" value="FAD/NAD(P)-binding domain"/>
    <property type="match status" value="1"/>
</dbReference>
<dbReference type="PRINTS" id="PR00411">
    <property type="entry name" value="PNDRDTASEI"/>
</dbReference>
<evidence type="ECO:0000256" key="3">
    <source>
        <dbReference type="ARBA" id="ARBA00022827"/>
    </source>
</evidence>
<gene>
    <name evidence="6" type="ORF">SAMN03080618_00473</name>
</gene>
<dbReference type="EMBL" id="FORF01000002">
    <property type="protein sequence ID" value="SFI44813.1"/>
    <property type="molecule type" value="Genomic_DNA"/>
</dbReference>
<dbReference type="GO" id="GO:0008202">
    <property type="term" value="P:steroid metabolic process"/>
    <property type="evidence" value="ECO:0007669"/>
    <property type="project" value="UniProtKB-ARBA"/>
</dbReference>
<dbReference type="RefSeq" id="WP_091518117.1">
    <property type="nucleotide sequence ID" value="NZ_FORF01000002.1"/>
</dbReference>
<evidence type="ECO:0000313" key="7">
    <source>
        <dbReference type="Proteomes" id="UP000242763"/>
    </source>
</evidence>
<accession>A0A1I3IAK9</accession>
<name>A0A1I3IAK9_9HYPH</name>
<keyword evidence="3" id="KW-0274">FAD</keyword>
<keyword evidence="2" id="KW-0285">Flavoprotein</keyword>
<keyword evidence="4" id="KW-0560">Oxidoreductase</keyword>
<dbReference type="Gene3D" id="3.50.50.60">
    <property type="entry name" value="FAD/NAD(P)-binding domain"/>
    <property type="match status" value="2"/>
</dbReference>
<dbReference type="OrthoDB" id="3178130at2"/>
<comment type="cofactor">
    <cofactor evidence="1">
        <name>FAD</name>
        <dbReference type="ChEBI" id="CHEBI:57692"/>
    </cofactor>
</comment>
<evidence type="ECO:0000256" key="1">
    <source>
        <dbReference type="ARBA" id="ARBA00001974"/>
    </source>
</evidence>
<feature type="domain" description="FAD-dependent oxidoreductase 2 FAD-binding" evidence="5">
    <location>
        <begin position="12"/>
        <end position="546"/>
    </location>
</feature>
<dbReference type="Gene3D" id="3.90.700.10">
    <property type="entry name" value="Succinate dehydrogenase/fumarate reductase flavoprotein, catalytic domain"/>
    <property type="match status" value="1"/>
</dbReference>
<dbReference type="GO" id="GO:0016491">
    <property type="term" value="F:oxidoreductase activity"/>
    <property type="evidence" value="ECO:0007669"/>
    <property type="project" value="UniProtKB-KW"/>
</dbReference>
<dbReference type="Pfam" id="PF00890">
    <property type="entry name" value="FAD_binding_2"/>
    <property type="match status" value="1"/>
</dbReference>
<organism evidence="6 7">
    <name type="scientific">Aquamicrobium aerolatum DSM 21857</name>
    <dbReference type="NCBI Taxonomy" id="1121003"/>
    <lineage>
        <taxon>Bacteria</taxon>
        <taxon>Pseudomonadati</taxon>
        <taxon>Pseudomonadota</taxon>
        <taxon>Alphaproteobacteria</taxon>
        <taxon>Hyphomicrobiales</taxon>
        <taxon>Phyllobacteriaceae</taxon>
        <taxon>Aerobium</taxon>
    </lineage>
</organism>
<dbReference type="AlphaFoldDB" id="A0A1I3IAK9"/>
<dbReference type="InterPro" id="IPR003953">
    <property type="entry name" value="FAD-dep_OxRdtase_2_FAD-bd"/>
</dbReference>
<dbReference type="PANTHER" id="PTHR43400">
    <property type="entry name" value="FUMARATE REDUCTASE"/>
    <property type="match status" value="1"/>
</dbReference>
<dbReference type="InterPro" id="IPR050315">
    <property type="entry name" value="FAD-oxidoreductase_2"/>
</dbReference>